<keyword evidence="3" id="KW-1185">Reference proteome</keyword>
<reference evidence="2 3" key="1">
    <citation type="submission" date="2020-09" db="EMBL/GenBank/DDBJ databases">
        <title>Investigation of environmental microbe.</title>
        <authorList>
            <person name="Ou Y."/>
            <person name="Kang Q."/>
        </authorList>
    </citation>
    <scope>NUCLEOTIDE SEQUENCE [LARGE SCALE GENOMIC DNA]</scope>
    <source>
        <strain evidence="2 3">KJZ-9</strain>
    </source>
</reference>
<dbReference type="KEGG" id="rama:IDM48_01675"/>
<evidence type="ECO:0000313" key="2">
    <source>
        <dbReference type="EMBL" id="QNV40182.1"/>
    </source>
</evidence>
<dbReference type="Proteomes" id="UP000516421">
    <property type="component" value="Chromosome"/>
</dbReference>
<evidence type="ECO:0000256" key="1">
    <source>
        <dbReference type="SAM" id="SignalP"/>
    </source>
</evidence>
<protein>
    <submittedName>
        <fullName evidence="2">Uncharacterized protein</fullName>
    </submittedName>
</protein>
<dbReference type="EMBL" id="CP061538">
    <property type="protein sequence ID" value="QNV40182.1"/>
    <property type="molecule type" value="Genomic_DNA"/>
</dbReference>
<dbReference type="Pfam" id="PF08310">
    <property type="entry name" value="LGFP"/>
    <property type="match status" value="1"/>
</dbReference>
<accession>A0A7H2BKI6</accession>
<dbReference type="AlphaFoldDB" id="A0A7H2BKI6"/>
<organism evidence="2 3">
    <name type="scientific">Rothia amarae</name>
    <dbReference type="NCBI Taxonomy" id="169480"/>
    <lineage>
        <taxon>Bacteria</taxon>
        <taxon>Bacillati</taxon>
        <taxon>Actinomycetota</taxon>
        <taxon>Actinomycetes</taxon>
        <taxon>Micrococcales</taxon>
        <taxon>Micrococcaceae</taxon>
        <taxon>Rothia</taxon>
    </lineage>
</organism>
<proteinExistence type="predicted"/>
<evidence type="ECO:0000313" key="3">
    <source>
        <dbReference type="Proteomes" id="UP000516421"/>
    </source>
</evidence>
<keyword evidence="1" id="KW-0732">Signal</keyword>
<feature type="chain" id="PRO_5028835406" evidence="1">
    <location>
        <begin position="28"/>
        <end position="565"/>
    </location>
</feature>
<feature type="signal peptide" evidence="1">
    <location>
        <begin position="1"/>
        <end position="27"/>
    </location>
</feature>
<dbReference type="RefSeq" id="WP_190617779.1">
    <property type="nucleotide sequence ID" value="NZ_CP061538.1"/>
</dbReference>
<dbReference type="InterPro" id="IPR013207">
    <property type="entry name" value="LGFP"/>
</dbReference>
<name>A0A7H2BKI6_9MICC</name>
<gene>
    <name evidence="2" type="ORF">IDM48_01675</name>
</gene>
<sequence>MKNTLKIGSAFISATMLFGIAPTMAHAAPTSSQGAISTFATSHAKQLGTPTSAEECFSNGTCAQEFKTGIVTWRPSTGAKALTNSAEMQSFKQAGGPAQLGALESSSWKSSYCGQIVTTTSGKTRWLVVVDQATQPGSKIDLQSPEAKTWMAQRAKTRACFTANTAPVVKGSENINWTAAQFIPAQRALLSITDTTAYVTAADANGARVPGSAVVEVPWLKTNTAALNDWTGKSTWSEGSAIQALGLPTSNPVWNGTTAQQNFEHGTLTFSRDNTTVKTQLNTEGLKTLEESLNFTPKISGEYKTVNDRLTIKQGGTSVFVYDAQTGHATVMDQRVYNEYLKNPDRFGAPAGWRWAGADGHGSSQYLTTMFTDAAGRITTVWGADTASVVVDPAEGDIFTINNEPATVDPAAINWDYTDYSLIQNARIYLHEGDNVAYTIAAGSDYHAVAGSPVFSSRWLGYNLAQMKSDAWDSYSDTNQYKEWSQGELGLHSKVSAIGLPVAAAKTVVENGVTYEVQEYSGGTVKWAIPGAAAAANAGDAQITLNAVGQERVAAADAQRKAIYG</sequence>